<evidence type="ECO:0000313" key="2">
    <source>
        <dbReference type="EMBL" id="GEK44409.1"/>
    </source>
</evidence>
<name>A0AAV3WCM5_ACIJO</name>
<evidence type="ECO:0000313" key="3">
    <source>
        <dbReference type="Proteomes" id="UP000321274"/>
    </source>
</evidence>
<protein>
    <recommendedName>
        <fullName evidence="1">GAPS4 PD-(D/E)XK nuclease domain-containing protein</fullName>
    </recommendedName>
</protein>
<dbReference type="InterPro" id="IPR058873">
    <property type="entry name" value="PDDEXK_GAPS4"/>
</dbReference>
<feature type="domain" description="GAPS4 PD-(D/E)XK nuclease" evidence="1">
    <location>
        <begin position="5"/>
        <end position="149"/>
    </location>
</feature>
<evidence type="ECO:0000259" key="1">
    <source>
        <dbReference type="Pfam" id="PF26115"/>
    </source>
</evidence>
<reference evidence="2 3" key="1">
    <citation type="submission" date="2019-07" db="EMBL/GenBank/DDBJ databases">
        <title>Whole genome shotgun sequence of Acinetobacter johnsonii NBRC 102197.</title>
        <authorList>
            <person name="Hosoyama A."/>
            <person name="Uohara A."/>
            <person name="Ohji S."/>
            <person name="Ichikawa N."/>
        </authorList>
    </citation>
    <scope>NUCLEOTIDE SEQUENCE [LARGE SCALE GENOMIC DNA]</scope>
    <source>
        <strain evidence="2 3">NBRC 102197</strain>
    </source>
</reference>
<sequence>MAETEAIAKMAELISEDIFFHFRWKRIGGKNLNWDCVKIAEHNKEIAKTHPADVVFCYKDPYTENTIFMHTDLKSYGKKTIASKDFSKVIKSLAQQIDCAEISESWKAKFLNSNTNYTIHGLMFVYNHNSDADVSLVNKLSSIKPQSIQLAPSKKIFVFDPIDIGWLVDVSNGISQLSFKGKIDKDYCFFYPQKTFQGVDGFEESATIELLKSNMIIIKSSKKSRSQNLKVFYRGRGETTEEFQYLLDYFRHNQFLEHLEDKIEIFFHTSVDNNAANLFDKSRVDYIEKYTKNQETLNMCLNSITVNGLDHIDKGASFNENIIGMEPR</sequence>
<dbReference type="AlphaFoldDB" id="A0AAV3WCM5"/>
<proteinExistence type="predicted"/>
<accession>A0AAV3WCM5</accession>
<gene>
    <name evidence="2" type="ORF">AJO04nite_16670</name>
</gene>
<dbReference type="RefSeq" id="WP_114836966.1">
    <property type="nucleotide sequence ID" value="NZ_BJUJ01000041.1"/>
</dbReference>
<dbReference type="EMBL" id="BJUJ01000041">
    <property type="protein sequence ID" value="GEK44409.1"/>
    <property type="molecule type" value="Genomic_DNA"/>
</dbReference>
<dbReference type="Pfam" id="PF26115">
    <property type="entry name" value="PDDEXK_GAPS4"/>
    <property type="match status" value="1"/>
</dbReference>
<dbReference type="Proteomes" id="UP000321274">
    <property type="component" value="Unassembled WGS sequence"/>
</dbReference>
<comment type="caution">
    <text evidence="2">The sequence shown here is derived from an EMBL/GenBank/DDBJ whole genome shotgun (WGS) entry which is preliminary data.</text>
</comment>
<organism evidence="2 3">
    <name type="scientific">Acinetobacter johnsonii</name>
    <dbReference type="NCBI Taxonomy" id="40214"/>
    <lineage>
        <taxon>Bacteria</taxon>
        <taxon>Pseudomonadati</taxon>
        <taxon>Pseudomonadota</taxon>
        <taxon>Gammaproteobacteria</taxon>
        <taxon>Moraxellales</taxon>
        <taxon>Moraxellaceae</taxon>
        <taxon>Acinetobacter</taxon>
    </lineage>
</organism>